<protein>
    <submittedName>
        <fullName evidence="2">Uncharacterized protein</fullName>
    </submittedName>
</protein>
<keyword evidence="1" id="KW-1133">Transmembrane helix</keyword>
<dbReference type="OrthoDB" id="2686513at2759"/>
<keyword evidence="1" id="KW-0812">Transmembrane</keyword>
<evidence type="ECO:0000313" key="3">
    <source>
        <dbReference type="Proteomes" id="UP000217199"/>
    </source>
</evidence>
<evidence type="ECO:0000256" key="1">
    <source>
        <dbReference type="SAM" id="Phobius"/>
    </source>
</evidence>
<dbReference type="AlphaFoldDB" id="A0A286U8H3"/>
<feature type="transmembrane region" description="Helical" evidence="1">
    <location>
        <begin position="110"/>
        <end position="130"/>
    </location>
</feature>
<reference evidence="2 3" key="1">
    <citation type="journal article" date="2017" name="Mol. Ecol.">
        <title>Comparative and population genomic landscape of Phellinus noxius: A hypervariable fungus causing root rot in trees.</title>
        <authorList>
            <person name="Chung C.L."/>
            <person name="Lee T.J."/>
            <person name="Akiba M."/>
            <person name="Lee H.H."/>
            <person name="Kuo T.H."/>
            <person name="Liu D."/>
            <person name="Ke H.M."/>
            <person name="Yokoi T."/>
            <person name="Roa M.B."/>
            <person name="Lu M.J."/>
            <person name="Chang Y.Y."/>
            <person name="Ann P.J."/>
            <person name="Tsai J.N."/>
            <person name="Chen C.Y."/>
            <person name="Tzean S.S."/>
            <person name="Ota Y."/>
            <person name="Hattori T."/>
            <person name="Sahashi N."/>
            <person name="Liou R.F."/>
            <person name="Kikuchi T."/>
            <person name="Tsai I.J."/>
        </authorList>
    </citation>
    <scope>NUCLEOTIDE SEQUENCE [LARGE SCALE GENOMIC DNA]</scope>
    <source>
        <strain evidence="2 3">FFPRI411160</strain>
    </source>
</reference>
<accession>A0A286U8H3</accession>
<proteinExistence type="predicted"/>
<sequence length="190" mass="20857">MGCSCFPVTLTNRDHSEDDSSLGAEEGYHCSTDISNSCEFSTSLHYETNPLLEPLLGCESGLVSFNPKATVPCYIAVIVFDTMVFILTFVRAVRIARHTHLITVLLRDGFAYYCVSLALALSAIIVSLLVPTDRGTLVAMYNPILKASFCIIGSRISINLREAMVDLIQDDNYEADTDTYDCKFGTTSEA</sequence>
<evidence type="ECO:0000313" key="2">
    <source>
        <dbReference type="EMBL" id="PAV15881.1"/>
    </source>
</evidence>
<gene>
    <name evidence="2" type="ORF">PNOK_0873900</name>
</gene>
<dbReference type="Proteomes" id="UP000217199">
    <property type="component" value="Unassembled WGS sequence"/>
</dbReference>
<keyword evidence="1" id="KW-0472">Membrane</keyword>
<organism evidence="2 3">
    <name type="scientific">Pyrrhoderma noxium</name>
    <dbReference type="NCBI Taxonomy" id="2282107"/>
    <lineage>
        <taxon>Eukaryota</taxon>
        <taxon>Fungi</taxon>
        <taxon>Dikarya</taxon>
        <taxon>Basidiomycota</taxon>
        <taxon>Agaricomycotina</taxon>
        <taxon>Agaricomycetes</taxon>
        <taxon>Hymenochaetales</taxon>
        <taxon>Hymenochaetaceae</taxon>
        <taxon>Pyrrhoderma</taxon>
    </lineage>
</organism>
<dbReference type="EMBL" id="NBII01000009">
    <property type="protein sequence ID" value="PAV15881.1"/>
    <property type="molecule type" value="Genomic_DNA"/>
</dbReference>
<name>A0A286U8H3_9AGAM</name>
<feature type="transmembrane region" description="Helical" evidence="1">
    <location>
        <begin position="69"/>
        <end position="90"/>
    </location>
</feature>
<dbReference type="InParanoid" id="A0A286U8H3"/>
<keyword evidence="3" id="KW-1185">Reference proteome</keyword>
<comment type="caution">
    <text evidence="2">The sequence shown here is derived from an EMBL/GenBank/DDBJ whole genome shotgun (WGS) entry which is preliminary data.</text>
</comment>